<proteinExistence type="predicted"/>
<evidence type="ECO:0000313" key="4">
    <source>
        <dbReference type="Proteomes" id="UP000305067"/>
    </source>
</evidence>
<evidence type="ECO:0000313" key="3">
    <source>
        <dbReference type="EMBL" id="TFK99063.1"/>
    </source>
</evidence>
<dbReference type="Proteomes" id="UP000305067">
    <property type="component" value="Unassembled WGS sequence"/>
</dbReference>
<keyword evidence="4" id="KW-1185">Reference proteome</keyword>
<accession>A0A5C3QL10</accession>
<protein>
    <submittedName>
        <fullName evidence="3">Uncharacterized protein</fullName>
    </submittedName>
</protein>
<dbReference type="EMBL" id="ML178835">
    <property type="protein sequence ID" value="TFK99063.1"/>
    <property type="molecule type" value="Genomic_DNA"/>
</dbReference>
<reference evidence="3 4" key="1">
    <citation type="journal article" date="2019" name="Nat. Ecol. Evol.">
        <title>Megaphylogeny resolves global patterns of mushroom evolution.</title>
        <authorList>
            <person name="Varga T."/>
            <person name="Krizsan K."/>
            <person name="Foldi C."/>
            <person name="Dima B."/>
            <person name="Sanchez-Garcia M."/>
            <person name="Sanchez-Ramirez S."/>
            <person name="Szollosi G.J."/>
            <person name="Szarkandi J.G."/>
            <person name="Papp V."/>
            <person name="Albert L."/>
            <person name="Andreopoulos W."/>
            <person name="Angelini C."/>
            <person name="Antonin V."/>
            <person name="Barry K.W."/>
            <person name="Bougher N.L."/>
            <person name="Buchanan P."/>
            <person name="Buyck B."/>
            <person name="Bense V."/>
            <person name="Catcheside P."/>
            <person name="Chovatia M."/>
            <person name="Cooper J."/>
            <person name="Damon W."/>
            <person name="Desjardin D."/>
            <person name="Finy P."/>
            <person name="Geml J."/>
            <person name="Haridas S."/>
            <person name="Hughes K."/>
            <person name="Justo A."/>
            <person name="Karasinski D."/>
            <person name="Kautmanova I."/>
            <person name="Kiss B."/>
            <person name="Kocsube S."/>
            <person name="Kotiranta H."/>
            <person name="LaButti K.M."/>
            <person name="Lechner B.E."/>
            <person name="Liimatainen K."/>
            <person name="Lipzen A."/>
            <person name="Lukacs Z."/>
            <person name="Mihaltcheva S."/>
            <person name="Morgado L.N."/>
            <person name="Niskanen T."/>
            <person name="Noordeloos M.E."/>
            <person name="Ohm R.A."/>
            <person name="Ortiz-Santana B."/>
            <person name="Ovrebo C."/>
            <person name="Racz N."/>
            <person name="Riley R."/>
            <person name="Savchenko A."/>
            <person name="Shiryaev A."/>
            <person name="Soop K."/>
            <person name="Spirin V."/>
            <person name="Szebenyi C."/>
            <person name="Tomsovsky M."/>
            <person name="Tulloss R.E."/>
            <person name="Uehling J."/>
            <person name="Grigoriev I.V."/>
            <person name="Vagvolgyi C."/>
            <person name="Papp T."/>
            <person name="Martin F.M."/>
            <person name="Miettinen O."/>
            <person name="Hibbett D.S."/>
            <person name="Nagy L.G."/>
        </authorList>
    </citation>
    <scope>NUCLEOTIDE SEQUENCE [LARGE SCALE GENOMIC DNA]</scope>
    <source>
        <strain evidence="3 4">CBS 309.79</strain>
    </source>
</reference>
<keyword evidence="1" id="KW-0175">Coiled coil</keyword>
<dbReference type="AlphaFoldDB" id="A0A5C3QL10"/>
<sequence length="216" mass="24059">MATVPPLCRVHRNPCKEETVKRTDSPNLHKLFWCCNSDNGCGWNGWINPQPATSSPQTPSRREDPRPEPGSAETLINNTPQIGVHRARVEPASPTRLVGTHRVAAEKDIDEGPFADTSALAAKLDFTRLNQQANQDPDDAGSLASLRGELALQTTQIAIWKDRDADSIFEIVLLKAENKTVKAEFAKIKVENDRVKAENKRMRSEIRMLRAEIEGE</sequence>
<gene>
    <name evidence="3" type="ORF">BDV98DRAFT_181656</name>
</gene>
<evidence type="ECO:0000256" key="1">
    <source>
        <dbReference type="SAM" id="Coils"/>
    </source>
</evidence>
<organism evidence="3 4">
    <name type="scientific">Pterulicium gracile</name>
    <dbReference type="NCBI Taxonomy" id="1884261"/>
    <lineage>
        <taxon>Eukaryota</taxon>
        <taxon>Fungi</taxon>
        <taxon>Dikarya</taxon>
        <taxon>Basidiomycota</taxon>
        <taxon>Agaricomycotina</taxon>
        <taxon>Agaricomycetes</taxon>
        <taxon>Agaricomycetidae</taxon>
        <taxon>Agaricales</taxon>
        <taxon>Pleurotineae</taxon>
        <taxon>Pterulaceae</taxon>
        <taxon>Pterulicium</taxon>
    </lineage>
</organism>
<feature type="region of interest" description="Disordered" evidence="2">
    <location>
        <begin position="46"/>
        <end position="76"/>
    </location>
</feature>
<feature type="compositionally biased region" description="Low complexity" evidence="2">
    <location>
        <begin position="49"/>
        <end position="59"/>
    </location>
</feature>
<evidence type="ECO:0000256" key="2">
    <source>
        <dbReference type="SAM" id="MobiDB-lite"/>
    </source>
</evidence>
<feature type="coiled-coil region" evidence="1">
    <location>
        <begin position="185"/>
        <end position="212"/>
    </location>
</feature>
<name>A0A5C3QL10_9AGAR</name>